<dbReference type="OrthoDB" id="9801052at2"/>
<gene>
    <name evidence="4" type="ORF">C8N24_3602</name>
</gene>
<dbReference type="RefSeq" id="WP_121252122.1">
    <property type="nucleotide sequence ID" value="NZ_RBIL01000001.1"/>
</dbReference>
<evidence type="ECO:0000313" key="5">
    <source>
        <dbReference type="Proteomes" id="UP000278962"/>
    </source>
</evidence>
<dbReference type="Proteomes" id="UP000278962">
    <property type="component" value="Unassembled WGS sequence"/>
</dbReference>
<evidence type="ECO:0000256" key="2">
    <source>
        <dbReference type="ARBA" id="ARBA00022898"/>
    </source>
</evidence>
<dbReference type="EMBL" id="RBIL01000001">
    <property type="protein sequence ID" value="RKQ93731.1"/>
    <property type="molecule type" value="Genomic_DNA"/>
</dbReference>
<dbReference type="InterPro" id="IPR015421">
    <property type="entry name" value="PyrdxlP-dep_Trfase_major"/>
</dbReference>
<comment type="cofactor">
    <cofactor evidence="1">
        <name>pyridoxal 5'-phosphate</name>
        <dbReference type="ChEBI" id="CHEBI:597326"/>
    </cofactor>
</comment>
<protein>
    <submittedName>
        <fullName evidence="4">Glutamate-1-semialdehyde 2,1-aminomutase</fullName>
    </submittedName>
</protein>
<comment type="caution">
    <text evidence="4">The sequence shown here is derived from an EMBL/GenBank/DDBJ whole genome shotgun (WGS) entry which is preliminary data.</text>
</comment>
<comment type="similarity">
    <text evidence="3">Belongs to the class-III pyridoxal-phosphate-dependent aminotransferase family.</text>
</comment>
<reference evidence="4 5" key="1">
    <citation type="submission" date="2018-10" db="EMBL/GenBank/DDBJ databases">
        <title>Genomic Encyclopedia of Archaeal and Bacterial Type Strains, Phase II (KMG-II): from individual species to whole genera.</title>
        <authorList>
            <person name="Goeker M."/>
        </authorList>
    </citation>
    <scope>NUCLEOTIDE SEQUENCE [LARGE SCALE GENOMIC DNA]</scope>
    <source>
        <strain evidence="4 5">DSM 14954</strain>
    </source>
</reference>
<dbReference type="Pfam" id="PF00202">
    <property type="entry name" value="Aminotran_3"/>
    <property type="match status" value="2"/>
</dbReference>
<sequence>MTAREEAVAPGSDPAVAGALRDSIARYVAANPASAARAERAAAALPGGNTRSVLHYDPFPLAFARADGAYLHSLDGRRYTDFLGEYTAGLYGHSHPVILDAIRGALDRGLNYGGHSALEGELAERLCARFTAMERVRFTNSGTEANLMALALALHQTGRREVLAFKGGYHGGVLAFGAGKPSPVTVPHAWVLGDFDDVDGTRELIRAHDLGAILVEPMQGSGGSRPASRAFLAMLREEATRAGAVLIFDEVMTSRLWPRAEPGFDGVVPDLMTVGKYLAGGMSFGAFGGRADLMSAYDPTRPDALFHAGTFNNNVLSMSAGLAGLTHVLTDDALEELNARGDRLRAQLDAVVPTTGRGSLMTMHPGSDERRQLLFFELLDAGYWIAGRGMIALSLPLTDEQCDAFAAAVAKIIGAC</sequence>
<dbReference type="InterPro" id="IPR015424">
    <property type="entry name" value="PyrdxlP-dep_Trfase"/>
</dbReference>
<dbReference type="PANTHER" id="PTHR43713">
    <property type="entry name" value="GLUTAMATE-1-SEMIALDEHYDE 2,1-AMINOMUTASE"/>
    <property type="match status" value="1"/>
</dbReference>
<dbReference type="Gene3D" id="3.40.640.10">
    <property type="entry name" value="Type I PLP-dependent aspartate aminotransferase-like (Major domain)"/>
    <property type="match status" value="1"/>
</dbReference>
<keyword evidence="5" id="KW-1185">Reference proteome</keyword>
<name>A0A660LKF8_9ACTN</name>
<accession>A0A660LKF8</accession>
<dbReference type="InterPro" id="IPR015422">
    <property type="entry name" value="PyrdxlP-dep_Trfase_small"/>
</dbReference>
<proteinExistence type="inferred from homology"/>
<dbReference type="SUPFAM" id="SSF53383">
    <property type="entry name" value="PLP-dependent transferases"/>
    <property type="match status" value="1"/>
</dbReference>
<dbReference type="GO" id="GO:0030170">
    <property type="term" value="F:pyridoxal phosphate binding"/>
    <property type="evidence" value="ECO:0007669"/>
    <property type="project" value="InterPro"/>
</dbReference>
<keyword evidence="2 3" id="KW-0663">Pyridoxal phosphate</keyword>
<dbReference type="InterPro" id="IPR005814">
    <property type="entry name" value="Aminotrans_3"/>
</dbReference>
<evidence type="ECO:0000256" key="1">
    <source>
        <dbReference type="ARBA" id="ARBA00001933"/>
    </source>
</evidence>
<organism evidence="4 5">
    <name type="scientific">Solirubrobacter pauli</name>
    <dbReference type="NCBI Taxonomy" id="166793"/>
    <lineage>
        <taxon>Bacteria</taxon>
        <taxon>Bacillati</taxon>
        <taxon>Actinomycetota</taxon>
        <taxon>Thermoleophilia</taxon>
        <taxon>Solirubrobacterales</taxon>
        <taxon>Solirubrobacteraceae</taxon>
        <taxon>Solirubrobacter</taxon>
    </lineage>
</organism>
<evidence type="ECO:0000313" key="4">
    <source>
        <dbReference type="EMBL" id="RKQ93731.1"/>
    </source>
</evidence>
<dbReference type="Gene3D" id="3.90.1150.10">
    <property type="entry name" value="Aspartate Aminotransferase, domain 1"/>
    <property type="match status" value="1"/>
</dbReference>
<dbReference type="GO" id="GO:0008483">
    <property type="term" value="F:transaminase activity"/>
    <property type="evidence" value="ECO:0007669"/>
    <property type="project" value="InterPro"/>
</dbReference>
<evidence type="ECO:0000256" key="3">
    <source>
        <dbReference type="RuleBase" id="RU003560"/>
    </source>
</evidence>
<dbReference type="PANTHER" id="PTHR43713:SF3">
    <property type="entry name" value="GLUTAMATE-1-SEMIALDEHYDE 2,1-AMINOMUTASE 1, CHLOROPLASTIC-RELATED"/>
    <property type="match status" value="1"/>
</dbReference>
<dbReference type="AlphaFoldDB" id="A0A660LKF8"/>